<evidence type="ECO:0000313" key="1">
    <source>
        <dbReference type="EMBL" id="RDU23236.1"/>
    </source>
</evidence>
<name>A0A371AUI5_9FIRM</name>
<protein>
    <submittedName>
        <fullName evidence="1">Restriction endonuclease</fullName>
    </submittedName>
</protein>
<dbReference type="GO" id="GO:0009036">
    <property type="term" value="F:type II site-specific deoxyribonuclease activity"/>
    <property type="evidence" value="ECO:0007669"/>
    <property type="project" value="InterPro"/>
</dbReference>
<dbReference type="OrthoDB" id="2019359at2"/>
<accession>A0A371AUI5</accession>
<dbReference type="Proteomes" id="UP000255036">
    <property type="component" value="Unassembled WGS sequence"/>
</dbReference>
<dbReference type="SUPFAM" id="SSF52980">
    <property type="entry name" value="Restriction endonuclease-like"/>
    <property type="match status" value="1"/>
</dbReference>
<keyword evidence="1" id="KW-0378">Hydrolase</keyword>
<dbReference type="Pfam" id="PF09491">
    <property type="entry name" value="RE_AlwI"/>
    <property type="match status" value="1"/>
</dbReference>
<reference evidence="1 2" key="1">
    <citation type="submission" date="2018-07" db="EMBL/GenBank/DDBJ databases">
        <title>Anaerosacharophilus polymeroproducens gen. nov. sp. nov., an anaerobic bacterium isolated from salt field.</title>
        <authorList>
            <person name="Kim W."/>
            <person name="Yang S.-H."/>
            <person name="Oh J."/>
            <person name="Lee J.-H."/>
            <person name="Kwon K.K."/>
        </authorList>
    </citation>
    <scope>NUCLEOTIDE SEQUENCE [LARGE SCALE GENOMIC DNA]</scope>
    <source>
        <strain evidence="1 2">MCWD5</strain>
    </source>
</reference>
<dbReference type="AlphaFoldDB" id="A0A371AUI5"/>
<dbReference type="InterPro" id="IPR018573">
    <property type="entry name" value="Restrct_endonuc_II_AlwI"/>
</dbReference>
<proteinExistence type="predicted"/>
<comment type="caution">
    <text evidence="1">The sequence shown here is derived from an EMBL/GenBank/DDBJ whole genome shotgun (WGS) entry which is preliminary data.</text>
</comment>
<keyword evidence="2" id="KW-1185">Reference proteome</keyword>
<dbReference type="EMBL" id="QRCT01000032">
    <property type="protein sequence ID" value="RDU23236.1"/>
    <property type="molecule type" value="Genomic_DNA"/>
</dbReference>
<dbReference type="Gene3D" id="3.40.91.30">
    <property type="match status" value="1"/>
</dbReference>
<evidence type="ECO:0000313" key="2">
    <source>
        <dbReference type="Proteomes" id="UP000255036"/>
    </source>
</evidence>
<sequence length="526" mass="60512">MINYWWVTRPKRKLNSIPEILAVFSTVSLDVQWQGSISLHRMFEDGLEEAGLKRIGERRDARGSGGRTYYAWLASLGLVFTQESTNKSYLTLAGEAIMQGRSPVEVLKNQVLKYQFPSPFSISPQSSKTRVNERFKIRPFRFLLRLLSDERVQYLTNDEIGKIIIVEAENETEQCYEHIVKRLQMYRDFADGILDDDYFEKYAPSSGKVNPDHPFSHLTDTANTLVNWLDFTQLVYREEGGIVKLLDEKREEVKYILENRTAFIDRPEEQEYFQRKYGLDPWHQKDTRNLANTRTITSRMIDIQKIRQAFITYSIHKPVRAITSDVIDYVISVTGTDGRLVENTLIEAYPNGAISGFMTEYFEMAFKGTEEAIQFEEATTELFSEVFGFKAKHLGQTGSKSAPDVLLLSDDAGYQAIIDNKAYSRYSISGDHHNRMVHNYLNNISNYSEYQQPIGFFTYISGGFGNQIDRQIQSIAEESGIHGSGMSVSNMIKLVEKQNEKPLTHQMIREIFSVDRQILLSDLNLV</sequence>
<organism evidence="1 2">
    <name type="scientific">Anaerosacchariphilus polymeriproducens</name>
    <dbReference type="NCBI Taxonomy" id="1812858"/>
    <lineage>
        <taxon>Bacteria</taxon>
        <taxon>Bacillati</taxon>
        <taxon>Bacillota</taxon>
        <taxon>Clostridia</taxon>
        <taxon>Lachnospirales</taxon>
        <taxon>Lachnospiraceae</taxon>
        <taxon>Anaerosacchariphilus</taxon>
    </lineage>
</organism>
<dbReference type="InterPro" id="IPR011335">
    <property type="entry name" value="Restrct_endonuc-II-like"/>
</dbReference>
<keyword evidence="1" id="KW-0540">Nuclease</keyword>
<keyword evidence="1" id="KW-0255">Endonuclease</keyword>
<gene>
    <name evidence="1" type="ORF">DWV06_10690</name>
</gene>
<dbReference type="GO" id="GO:0009307">
    <property type="term" value="P:DNA restriction-modification system"/>
    <property type="evidence" value="ECO:0007669"/>
    <property type="project" value="InterPro"/>
</dbReference>
<dbReference type="RefSeq" id="WP_115482180.1">
    <property type="nucleotide sequence ID" value="NZ_QRCT01000032.1"/>
</dbReference>